<dbReference type="Proteomes" id="UP000253426">
    <property type="component" value="Unassembled WGS sequence"/>
</dbReference>
<name>A0A366H775_9BACT</name>
<feature type="transmembrane region" description="Helical" evidence="5">
    <location>
        <begin position="35"/>
        <end position="52"/>
    </location>
</feature>
<dbReference type="OrthoDB" id="199654at2"/>
<feature type="transmembrane region" description="Helical" evidence="5">
    <location>
        <begin position="232"/>
        <end position="251"/>
    </location>
</feature>
<comment type="caution">
    <text evidence="7">The sequence shown here is derived from an EMBL/GenBank/DDBJ whole genome shotgun (WGS) entry which is preliminary data.</text>
</comment>
<evidence type="ECO:0000256" key="3">
    <source>
        <dbReference type="ARBA" id="ARBA00022989"/>
    </source>
</evidence>
<dbReference type="PANTHER" id="PTHR23508:SF10">
    <property type="entry name" value="CARBOXYLIC ACID TRANSPORTER PROTEIN HOMOLOG"/>
    <property type="match status" value="1"/>
</dbReference>
<accession>A0A366H775</accession>
<dbReference type="Pfam" id="PF07690">
    <property type="entry name" value="MFS_1"/>
    <property type="match status" value="1"/>
</dbReference>
<keyword evidence="8" id="KW-1185">Reference proteome</keyword>
<dbReference type="InterPro" id="IPR011701">
    <property type="entry name" value="MFS"/>
</dbReference>
<dbReference type="EMBL" id="QNRR01000014">
    <property type="protein sequence ID" value="RBP37291.1"/>
    <property type="molecule type" value="Genomic_DNA"/>
</dbReference>
<gene>
    <name evidence="7" type="ORF">DES53_11429</name>
</gene>
<feature type="domain" description="Major facilitator superfamily (MFS) profile" evidence="6">
    <location>
        <begin position="20"/>
        <end position="418"/>
    </location>
</feature>
<evidence type="ECO:0000313" key="7">
    <source>
        <dbReference type="EMBL" id="RBP37291.1"/>
    </source>
</evidence>
<feature type="transmembrane region" description="Helical" evidence="5">
    <location>
        <begin position="360"/>
        <end position="383"/>
    </location>
</feature>
<feature type="transmembrane region" description="Helical" evidence="5">
    <location>
        <begin position="118"/>
        <end position="138"/>
    </location>
</feature>
<evidence type="ECO:0000256" key="2">
    <source>
        <dbReference type="ARBA" id="ARBA00022692"/>
    </source>
</evidence>
<sequence length="428" mass="46652">MSQPAPVTRLRDLTPHQKRSGLAAWLGWLFDGLDMHLYTLVATPFVALLMHLPQTDPSVGQHGAIINAGFLVGWALGGAFFGRVGDLLGRSRTLVLTILAYALFTGLSFFAQEWWHLLIFRFLAALGIGGEWAVGASLLSETWPKSWRPWIAATLQSAVNCGVLLACGAGLLLSNSEPRWIFLVGIFPALITLWIRKAVPETEEWEHARTNATEKPPGLGALFGPAVRSTTWRVLTICAISLTAHWAFMFWQQAHIRKLPEVLAMTDAERNHVAAVALFWIMIGSIIGNFIAGAFAKLMGFRNAIVLMLALYFGAMWMCFHTPRGYQDTLVWFGIIGACQGVFGLFTMCLPPLFPTLLRTTGAGFCYNFGRIVAAGGTVYFGLTAAGKIGDVREALLYAGWLFAPAAVVAMLLPEEKAGPAEVEGPVD</sequence>
<feature type="transmembrane region" description="Helical" evidence="5">
    <location>
        <begin position="395"/>
        <end position="413"/>
    </location>
</feature>
<dbReference type="RefSeq" id="WP_113961521.1">
    <property type="nucleotide sequence ID" value="NZ_QNRR01000014.1"/>
</dbReference>
<evidence type="ECO:0000256" key="4">
    <source>
        <dbReference type="ARBA" id="ARBA00023136"/>
    </source>
</evidence>
<dbReference type="InterPro" id="IPR036259">
    <property type="entry name" value="MFS_trans_sf"/>
</dbReference>
<feature type="transmembrane region" description="Helical" evidence="5">
    <location>
        <begin position="301"/>
        <end position="320"/>
    </location>
</feature>
<dbReference type="PANTHER" id="PTHR23508">
    <property type="entry name" value="CARBOXYLIC ACID TRANSPORTER PROTEIN HOMOLOG"/>
    <property type="match status" value="1"/>
</dbReference>
<protein>
    <submittedName>
        <fullName evidence="7">Putative MFS family arabinose efflux permease</fullName>
    </submittedName>
</protein>
<reference evidence="7 8" key="1">
    <citation type="submission" date="2018-06" db="EMBL/GenBank/DDBJ databases">
        <title>Genomic Encyclopedia of Type Strains, Phase IV (KMG-IV): sequencing the most valuable type-strain genomes for metagenomic binning, comparative biology and taxonomic classification.</title>
        <authorList>
            <person name="Goeker M."/>
        </authorList>
    </citation>
    <scope>NUCLEOTIDE SEQUENCE [LARGE SCALE GENOMIC DNA]</scope>
    <source>
        <strain evidence="7 8">DSM 25532</strain>
    </source>
</reference>
<feature type="transmembrane region" description="Helical" evidence="5">
    <location>
        <begin position="180"/>
        <end position="196"/>
    </location>
</feature>
<feature type="transmembrane region" description="Helical" evidence="5">
    <location>
        <begin position="332"/>
        <end position="354"/>
    </location>
</feature>
<dbReference type="GO" id="GO:0005886">
    <property type="term" value="C:plasma membrane"/>
    <property type="evidence" value="ECO:0007669"/>
    <property type="project" value="TreeGrafter"/>
</dbReference>
<evidence type="ECO:0000256" key="1">
    <source>
        <dbReference type="ARBA" id="ARBA00004141"/>
    </source>
</evidence>
<dbReference type="Gene3D" id="1.20.1250.20">
    <property type="entry name" value="MFS general substrate transporter like domains"/>
    <property type="match status" value="2"/>
</dbReference>
<keyword evidence="3 5" id="KW-1133">Transmembrane helix</keyword>
<feature type="transmembrane region" description="Helical" evidence="5">
    <location>
        <begin position="64"/>
        <end position="82"/>
    </location>
</feature>
<dbReference type="AlphaFoldDB" id="A0A366H775"/>
<dbReference type="InterPro" id="IPR020846">
    <property type="entry name" value="MFS_dom"/>
</dbReference>
<dbReference type="SUPFAM" id="SSF103473">
    <property type="entry name" value="MFS general substrate transporter"/>
    <property type="match status" value="1"/>
</dbReference>
<proteinExistence type="predicted"/>
<comment type="subcellular location">
    <subcellularLocation>
        <location evidence="1">Membrane</location>
        <topology evidence="1">Multi-pass membrane protein</topology>
    </subcellularLocation>
</comment>
<organism evidence="7 8">
    <name type="scientific">Roseimicrobium gellanilyticum</name>
    <dbReference type="NCBI Taxonomy" id="748857"/>
    <lineage>
        <taxon>Bacteria</taxon>
        <taxon>Pseudomonadati</taxon>
        <taxon>Verrucomicrobiota</taxon>
        <taxon>Verrucomicrobiia</taxon>
        <taxon>Verrucomicrobiales</taxon>
        <taxon>Verrucomicrobiaceae</taxon>
        <taxon>Roseimicrobium</taxon>
    </lineage>
</organism>
<evidence type="ECO:0000313" key="8">
    <source>
        <dbReference type="Proteomes" id="UP000253426"/>
    </source>
</evidence>
<keyword evidence="2 5" id="KW-0812">Transmembrane</keyword>
<evidence type="ECO:0000259" key="6">
    <source>
        <dbReference type="PROSITE" id="PS50850"/>
    </source>
</evidence>
<evidence type="ECO:0000256" key="5">
    <source>
        <dbReference type="SAM" id="Phobius"/>
    </source>
</evidence>
<feature type="transmembrane region" description="Helical" evidence="5">
    <location>
        <begin position="94"/>
        <end position="111"/>
    </location>
</feature>
<dbReference type="PROSITE" id="PS50850">
    <property type="entry name" value="MFS"/>
    <property type="match status" value="1"/>
</dbReference>
<dbReference type="GO" id="GO:0046943">
    <property type="term" value="F:carboxylic acid transmembrane transporter activity"/>
    <property type="evidence" value="ECO:0007669"/>
    <property type="project" value="TreeGrafter"/>
</dbReference>
<keyword evidence="4 5" id="KW-0472">Membrane</keyword>
<feature type="transmembrane region" description="Helical" evidence="5">
    <location>
        <begin position="150"/>
        <end position="173"/>
    </location>
</feature>
<feature type="transmembrane region" description="Helical" evidence="5">
    <location>
        <begin position="272"/>
        <end position="295"/>
    </location>
</feature>